<name>A0A1M5YEC0_9BRAD</name>
<keyword evidence="3" id="KW-0238">DNA-binding</keyword>
<protein>
    <submittedName>
        <fullName evidence="5">Type I restriction enzyme, S subunit</fullName>
    </submittedName>
</protein>
<dbReference type="CDD" id="cd17256">
    <property type="entry name" value="RMtype1_S_EcoJA65PI-TRD1-CR1_like"/>
    <property type="match status" value="1"/>
</dbReference>
<evidence type="ECO:0000313" key="5">
    <source>
        <dbReference type="EMBL" id="SHI10326.1"/>
    </source>
</evidence>
<dbReference type="EMBL" id="LT670817">
    <property type="protein sequence ID" value="SHI10326.1"/>
    <property type="molecule type" value="Genomic_DNA"/>
</dbReference>
<dbReference type="AlphaFoldDB" id="A0A1M5YEC0"/>
<dbReference type="InterPro" id="IPR052021">
    <property type="entry name" value="Type-I_RS_S_subunit"/>
</dbReference>
<dbReference type="RefSeq" id="WP_079606270.1">
    <property type="nucleotide sequence ID" value="NZ_LT670817.1"/>
</dbReference>
<reference evidence="5 6" key="1">
    <citation type="submission" date="2016-11" db="EMBL/GenBank/DDBJ databases">
        <authorList>
            <person name="Jaros S."/>
            <person name="Januszkiewicz K."/>
            <person name="Wedrychowicz H."/>
        </authorList>
    </citation>
    <scope>NUCLEOTIDE SEQUENCE [LARGE SCALE GENOMIC DNA]</scope>
    <source>
        <strain evidence="5 6">GAS138</strain>
    </source>
</reference>
<dbReference type="Proteomes" id="UP000189796">
    <property type="component" value="Chromosome I"/>
</dbReference>
<dbReference type="PANTHER" id="PTHR30408">
    <property type="entry name" value="TYPE-1 RESTRICTION ENZYME ECOKI SPECIFICITY PROTEIN"/>
    <property type="match status" value="1"/>
</dbReference>
<proteinExistence type="inferred from homology"/>
<dbReference type="GO" id="GO:0003677">
    <property type="term" value="F:DNA binding"/>
    <property type="evidence" value="ECO:0007669"/>
    <property type="project" value="UniProtKB-KW"/>
</dbReference>
<evidence type="ECO:0000256" key="1">
    <source>
        <dbReference type="ARBA" id="ARBA00010923"/>
    </source>
</evidence>
<feature type="domain" description="Type I restriction modification DNA specificity" evidence="4">
    <location>
        <begin position="71"/>
        <end position="172"/>
    </location>
</feature>
<dbReference type="Gene3D" id="3.90.220.20">
    <property type="entry name" value="DNA methylase specificity domains"/>
    <property type="match status" value="2"/>
</dbReference>
<comment type="similarity">
    <text evidence="1">Belongs to the type-I restriction system S methylase family.</text>
</comment>
<dbReference type="OrthoDB" id="164285at2"/>
<dbReference type="InterPro" id="IPR000055">
    <property type="entry name" value="Restrct_endonuc_typeI_TRD"/>
</dbReference>
<sequence>MRAPTVSLGEVSHSIVDGPFGSNLKISDYVETGVPVLQGKNITGDQFVWKEVRYVSPTKAKELARSSVEIGDHLVIKIGSIGYSAIIDHLNGHPIAIIPANLARIRPNRRLIDDRYLHHWLVSGEAKRYFVGVASTTAQPALSLTKIKEARLPLPPLDEQRRIAAILDEANALRRKRKRAIDLLDSLTQSIFREMFGFRKDPVYELKDVVKKGTIVTYGIVQAGPEFPGGIPYIRTGDLVDGNIQIGGLKRTDPALAARFSRSRVDAGDIVMSIRATVGTTAVVPPALEGANLTQGTARIAPGDNVQLHYLLEYIRTESTQRWIAAQVKGATFLEITLGRLRELPVAVPPLDLQNEFSNIVMKVRREQTRSVRQAALADSLFFSLQSRAFSGLL</sequence>
<dbReference type="PANTHER" id="PTHR30408:SF12">
    <property type="entry name" value="TYPE I RESTRICTION ENZYME MJAVIII SPECIFICITY SUBUNIT"/>
    <property type="match status" value="1"/>
</dbReference>
<gene>
    <name evidence="5" type="ORF">SAMN05443248_8215</name>
</gene>
<dbReference type="REBASE" id="167232">
    <property type="entry name" value="S.Ber138ORF8214P"/>
</dbReference>
<dbReference type="GO" id="GO:0009307">
    <property type="term" value="P:DNA restriction-modification system"/>
    <property type="evidence" value="ECO:0007669"/>
    <property type="project" value="UniProtKB-KW"/>
</dbReference>
<dbReference type="CDD" id="cd17246">
    <property type="entry name" value="RMtype1_S_SonII-TRD2-CR2_like"/>
    <property type="match status" value="1"/>
</dbReference>
<organism evidence="5 6">
    <name type="scientific">Bradyrhizobium erythrophlei</name>
    <dbReference type="NCBI Taxonomy" id="1437360"/>
    <lineage>
        <taxon>Bacteria</taxon>
        <taxon>Pseudomonadati</taxon>
        <taxon>Pseudomonadota</taxon>
        <taxon>Alphaproteobacteria</taxon>
        <taxon>Hyphomicrobiales</taxon>
        <taxon>Nitrobacteraceae</taxon>
        <taxon>Bradyrhizobium</taxon>
    </lineage>
</organism>
<feature type="domain" description="Type I restriction modification DNA specificity" evidence="4">
    <location>
        <begin position="203"/>
        <end position="366"/>
    </location>
</feature>
<evidence type="ECO:0000259" key="4">
    <source>
        <dbReference type="Pfam" id="PF01420"/>
    </source>
</evidence>
<keyword evidence="2" id="KW-0680">Restriction system</keyword>
<dbReference type="SUPFAM" id="SSF116734">
    <property type="entry name" value="DNA methylase specificity domain"/>
    <property type="match status" value="2"/>
</dbReference>
<evidence type="ECO:0000256" key="2">
    <source>
        <dbReference type="ARBA" id="ARBA00022747"/>
    </source>
</evidence>
<evidence type="ECO:0000256" key="3">
    <source>
        <dbReference type="ARBA" id="ARBA00023125"/>
    </source>
</evidence>
<accession>A0A1M5YEC0</accession>
<dbReference type="InterPro" id="IPR044946">
    <property type="entry name" value="Restrct_endonuc_typeI_TRD_sf"/>
</dbReference>
<evidence type="ECO:0000313" key="6">
    <source>
        <dbReference type="Proteomes" id="UP000189796"/>
    </source>
</evidence>
<dbReference type="Pfam" id="PF01420">
    <property type="entry name" value="Methylase_S"/>
    <property type="match status" value="2"/>
</dbReference>